<protein>
    <submittedName>
        <fullName evidence="1">Four helix bundle protein</fullName>
    </submittedName>
</protein>
<accession>A0A2H0KU23</accession>
<evidence type="ECO:0000313" key="2">
    <source>
        <dbReference type="Proteomes" id="UP000229317"/>
    </source>
</evidence>
<dbReference type="NCBIfam" id="TIGR02436">
    <property type="entry name" value="four helix bundle protein"/>
    <property type="match status" value="1"/>
</dbReference>
<dbReference type="Pfam" id="PF05635">
    <property type="entry name" value="23S_rRNA_IVP"/>
    <property type="match status" value="1"/>
</dbReference>
<dbReference type="PANTHER" id="PTHR38471:SF2">
    <property type="entry name" value="FOUR HELIX BUNDLE PROTEIN"/>
    <property type="match status" value="1"/>
</dbReference>
<evidence type="ECO:0000313" key="1">
    <source>
        <dbReference type="EMBL" id="PIQ75597.1"/>
    </source>
</evidence>
<organism evidence="1 2">
    <name type="scientific">Candidatus Portnoybacteria bacterium CG11_big_fil_rev_8_21_14_0_20_40_15</name>
    <dbReference type="NCBI Taxonomy" id="1974817"/>
    <lineage>
        <taxon>Bacteria</taxon>
        <taxon>Candidatus Portnoyibacteriota</taxon>
    </lineage>
</organism>
<comment type="caution">
    <text evidence="1">The sequence shown here is derived from an EMBL/GenBank/DDBJ whole genome shotgun (WGS) entry which is preliminary data.</text>
</comment>
<gene>
    <name evidence="1" type="ORF">COV84_00330</name>
</gene>
<dbReference type="InterPro" id="IPR036583">
    <property type="entry name" value="23S_rRNA_IVS_sf"/>
</dbReference>
<sequence length="147" mass="17080">MENKKPIRSYHDLDVYQNAYKASVLVMTKIVPNLPESEKYDLKDQLSRSSKAVPRLIAEGFAKKHQRLGFQKYLDDAMGESNETQVGLCQCKDIYPTYMAADLCSHLIDEYDKISKQLFNLELAWNKFSRIKTLDSRQLEDTRRAKP</sequence>
<dbReference type="PANTHER" id="PTHR38471">
    <property type="entry name" value="FOUR HELIX BUNDLE PROTEIN"/>
    <property type="match status" value="1"/>
</dbReference>
<reference evidence="1 2" key="1">
    <citation type="submission" date="2017-09" db="EMBL/GenBank/DDBJ databases">
        <title>Depth-based differentiation of microbial function through sediment-hosted aquifers and enrichment of novel symbionts in the deep terrestrial subsurface.</title>
        <authorList>
            <person name="Probst A.J."/>
            <person name="Ladd B."/>
            <person name="Jarett J.K."/>
            <person name="Geller-Mcgrath D.E."/>
            <person name="Sieber C.M."/>
            <person name="Emerson J.B."/>
            <person name="Anantharaman K."/>
            <person name="Thomas B.C."/>
            <person name="Malmstrom R."/>
            <person name="Stieglmeier M."/>
            <person name="Klingl A."/>
            <person name="Woyke T."/>
            <person name="Ryan C.M."/>
            <person name="Banfield J.F."/>
        </authorList>
    </citation>
    <scope>NUCLEOTIDE SEQUENCE [LARGE SCALE GENOMIC DNA]</scope>
    <source>
        <strain evidence="1">CG11_big_fil_rev_8_21_14_0_20_40_15</strain>
    </source>
</reference>
<dbReference type="EMBL" id="PCVO01000004">
    <property type="protein sequence ID" value="PIQ75597.1"/>
    <property type="molecule type" value="Genomic_DNA"/>
</dbReference>
<dbReference type="SUPFAM" id="SSF158446">
    <property type="entry name" value="IVS-encoded protein-like"/>
    <property type="match status" value="1"/>
</dbReference>
<dbReference type="Gene3D" id="1.20.1440.60">
    <property type="entry name" value="23S rRNA-intervening sequence"/>
    <property type="match status" value="1"/>
</dbReference>
<dbReference type="Proteomes" id="UP000229317">
    <property type="component" value="Unassembled WGS sequence"/>
</dbReference>
<proteinExistence type="predicted"/>
<name>A0A2H0KU23_9BACT</name>
<dbReference type="InterPro" id="IPR012657">
    <property type="entry name" value="23S_rRNA-intervening_sequence"/>
</dbReference>
<dbReference type="AlphaFoldDB" id="A0A2H0KU23"/>